<proteinExistence type="predicted"/>
<evidence type="ECO:0000313" key="1">
    <source>
        <dbReference type="EMBL" id="KAA1097973.1"/>
    </source>
</evidence>
<dbReference type="AlphaFoldDB" id="A0A5B0PA82"/>
<evidence type="ECO:0000313" key="2">
    <source>
        <dbReference type="Proteomes" id="UP000324748"/>
    </source>
</evidence>
<gene>
    <name evidence="1" type="ORF">PGT21_025845</name>
</gene>
<dbReference type="EMBL" id="VSWC01000066">
    <property type="protein sequence ID" value="KAA1097973.1"/>
    <property type="molecule type" value="Genomic_DNA"/>
</dbReference>
<accession>A0A5B0PA82</accession>
<keyword evidence="2" id="KW-1185">Reference proteome</keyword>
<protein>
    <submittedName>
        <fullName evidence="1">Uncharacterized protein</fullName>
    </submittedName>
</protein>
<comment type="caution">
    <text evidence="1">The sequence shown here is derived from an EMBL/GenBank/DDBJ whole genome shotgun (WGS) entry which is preliminary data.</text>
</comment>
<dbReference type="Proteomes" id="UP000324748">
    <property type="component" value="Unassembled WGS sequence"/>
</dbReference>
<name>A0A5B0PA82_PUCGR</name>
<reference evidence="1 2" key="1">
    <citation type="submission" date="2019-05" db="EMBL/GenBank/DDBJ databases">
        <title>Emergence of the Ug99 lineage of the wheat stem rust pathogen through somatic hybridization.</title>
        <authorList>
            <person name="Li F."/>
            <person name="Upadhyaya N.M."/>
            <person name="Sperschneider J."/>
            <person name="Matny O."/>
            <person name="Nguyen-Phuc H."/>
            <person name="Mago R."/>
            <person name="Raley C."/>
            <person name="Miller M.E."/>
            <person name="Silverstein K.A.T."/>
            <person name="Henningsen E."/>
            <person name="Hirsch C.D."/>
            <person name="Visser B."/>
            <person name="Pretorius Z.A."/>
            <person name="Steffenson B.J."/>
            <person name="Schwessinger B."/>
            <person name="Dodds P.N."/>
            <person name="Figueroa M."/>
        </authorList>
    </citation>
    <scope>NUCLEOTIDE SEQUENCE [LARGE SCALE GENOMIC DNA]</scope>
    <source>
        <strain evidence="1">21-0</strain>
    </source>
</reference>
<organism evidence="1 2">
    <name type="scientific">Puccinia graminis f. sp. tritici</name>
    <dbReference type="NCBI Taxonomy" id="56615"/>
    <lineage>
        <taxon>Eukaryota</taxon>
        <taxon>Fungi</taxon>
        <taxon>Dikarya</taxon>
        <taxon>Basidiomycota</taxon>
        <taxon>Pucciniomycotina</taxon>
        <taxon>Pucciniomycetes</taxon>
        <taxon>Pucciniales</taxon>
        <taxon>Pucciniaceae</taxon>
        <taxon>Puccinia</taxon>
    </lineage>
</organism>
<sequence length="68" mass="7853">MACKLNGKVTPPACLVSWRSLTTFAIWQDFSPSRKEVPDYRYNASRFGELMLKVTKVTIFIRARQTVK</sequence>